<keyword evidence="2" id="KW-0862">Zinc</keyword>
<reference evidence="5 6" key="1">
    <citation type="journal article" date="2013" name="Genome Announc.">
        <title>Genome Sequences of Three hpAfrica2 Strains of Helicobacter pylori.</title>
        <authorList>
            <person name="Duncan S.S."/>
            <person name="Bertoli M.T."/>
            <person name="Kersulyte D."/>
            <person name="Valk P.L."/>
            <person name="Tamma S."/>
            <person name="Segal I."/>
            <person name="McClain M.S."/>
            <person name="Cover T.L."/>
            <person name="Berg D.E."/>
        </authorList>
    </citation>
    <scope>NUCLEOTIDE SEQUENCE [LARGE SCALE GENOMIC DNA]</scope>
    <source>
        <strain evidence="5 6">SouthAfrica50</strain>
    </source>
</reference>
<dbReference type="SUPFAM" id="SSF50129">
    <property type="entry name" value="GroES-like"/>
    <property type="match status" value="1"/>
</dbReference>
<organism evidence="5 6">
    <name type="scientific">Helicobacter pylori SouthAfrica50</name>
    <dbReference type="NCBI Taxonomy" id="1352357"/>
    <lineage>
        <taxon>Bacteria</taxon>
        <taxon>Pseudomonadati</taxon>
        <taxon>Campylobacterota</taxon>
        <taxon>Epsilonproteobacteria</taxon>
        <taxon>Campylobacterales</taxon>
        <taxon>Helicobacteraceae</taxon>
        <taxon>Helicobacter</taxon>
    </lineage>
</organism>
<evidence type="ECO:0000259" key="4">
    <source>
        <dbReference type="Pfam" id="PF08240"/>
    </source>
</evidence>
<proteinExistence type="predicted"/>
<dbReference type="PATRIC" id="fig|1352357.3.peg.610"/>
<dbReference type="InterPro" id="IPR011032">
    <property type="entry name" value="GroES-like_sf"/>
</dbReference>
<dbReference type="PROSITE" id="PS00059">
    <property type="entry name" value="ADH_ZINC"/>
    <property type="match status" value="1"/>
</dbReference>
<name>T2S6S2_HELPX</name>
<accession>T2S6S2</accession>
<evidence type="ECO:0000313" key="5">
    <source>
        <dbReference type="EMBL" id="EQD88322.1"/>
    </source>
</evidence>
<feature type="domain" description="Alcohol dehydrogenase-like N-terminal" evidence="4">
    <location>
        <begin position="28"/>
        <end position="81"/>
    </location>
</feature>
<dbReference type="InterPro" id="IPR047109">
    <property type="entry name" value="CAD-like"/>
</dbReference>
<evidence type="ECO:0000256" key="2">
    <source>
        <dbReference type="ARBA" id="ARBA00022833"/>
    </source>
</evidence>
<dbReference type="Proteomes" id="UP000015816">
    <property type="component" value="Unassembled WGS sequence"/>
</dbReference>
<dbReference type="GO" id="GO:0008270">
    <property type="term" value="F:zinc ion binding"/>
    <property type="evidence" value="ECO:0007669"/>
    <property type="project" value="InterPro"/>
</dbReference>
<evidence type="ECO:0000313" key="6">
    <source>
        <dbReference type="Proteomes" id="UP000015816"/>
    </source>
</evidence>
<dbReference type="AlphaFoldDB" id="T2S6S2"/>
<evidence type="ECO:0000256" key="1">
    <source>
        <dbReference type="ARBA" id="ARBA00022723"/>
    </source>
</evidence>
<protein>
    <submittedName>
        <fullName evidence="5">Alcohol dehydrogenase GroES-like domain protein</fullName>
    </submittedName>
</protein>
<evidence type="ECO:0000256" key="3">
    <source>
        <dbReference type="ARBA" id="ARBA00023002"/>
    </source>
</evidence>
<dbReference type="EMBL" id="AVNI01000002">
    <property type="protein sequence ID" value="EQD88322.1"/>
    <property type="molecule type" value="Genomic_DNA"/>
</dbReference>
<comment type="caution">
    <text evidence="5">The sequence shown here is derived from an EMBL/GenBank/DDBJ whole genome shotgun (WGS) entry which is preliminary data.</text>
</comment>
<dbReference type="Pfam" id="PF08240">
    <property type="entry name" value="ADH_N"/>
    <property type="match status" value="1"/>
</dbReference>
<dbReference type="Gene3D" id="3.90.180.10">
    <property type="entry name" value="Medium-chain alcohol dehydrogenases, catalytic domain"/>
    <property type="match status" value="1"/>
</dbReference>
<dbReference type="InterPro" id="IPR013154">
    <property type="entry name" value="ADH-like_N"/>
</dbReference>
<keyword evidence="1" id="KW-0479">Metal-binding</keyword>
<sequence length="136" mass="15473">MRVQSKGFAIFSKDGHFKPHDFSRHAVGPKDVLIDILYAGICHSDIHSAYSEWKEGIYPMIPGHEIAGVIKEIGKEVKNLKWVMWWGLAVLSIHAKPVSHAKNTRSNFALKRYSLMIVWIISMTMNPTWADTLITL</sequence>
<dbReference type="PANTHER" id="PTHR42683">
    <property type="entry name" value="ALDEHYDE REDUCTASE"/>
    <property type="match status" value="1"/>
</dbReference>
<gene>
    <name evidence="5" type="ORF">HPSA50_0623</name>
</gene>
<keyword evidence="3" id="KW-0560">Oxidoreductase</keyword>
<dbReference type="InterPro" id="IPR002328">
    <property type="entry name" value="ADH_Zn_CS"/>
</dbReference>
<dbReference type="GO" id="GO:0016616">
    <property type="term" value="F:oxidoreductase activity, acting on the CH-OH group of donors, NAD or NADP as acceptor"/>
    <property type="evidence" value="ECO:0007669"/>
    <property type="project" value="InterPro"/>
</dbReference>